<organism evidence="2 3">
    <name type="scientific">Cystobacter fuscus (strain ATCC 25194 / DSM 2262 / NBRC 100088 / M29)</name>
    <dbReference type="NCBI Taxonomy" id="1242864"/>
    <lineage>
        <taxon>Bacteria</taxon>
        <taxon>Pseudomonadati</taxon>
        <taxon>Myxococcota</taxon>
        <taxon>Myxococcia</taxon>
        <taxon>Myxococcales</taxon>
        <taxon>Cystobacterineae</taxon>
        <taxon>Archangiaceae</taxon>
        <taxon>Cystobacter</taxon>
    </lineage>
</organism>
<proteinExistence type="predicted"/>
<dbReference type="EMBL" id="ANAH02000014">
    <property type="protein sequence ID" value="EPX60070.1"/>
    <property type="molecule type" value="Genomic_DNA"/>
</dbReference>
<sequence>MGGLRTTAGEDSQHSHQQHHEMGPPRTLQVPGLTLMKEDLCVHGSPLSS</sequence>
<reference evidence="2" key="1">
    <citation type="submission" date="2013-05" db="EMBL/GenBank/DDBJ databases">
        <title>Genome assembly of Cystobacter fuscus DSM 2262.</title>
        <authorList>
            <person name="Sharma G."/>
            <person name="Khatri I."/>
            <person name="Kaur C."/>
            <person name="Mayilraj S."/>
            <person name="Subramanian S."/>
        </authorList>
    </citation>
    <scope>NUCLEOTIDE SEQUENCE [LARGE SCALE GENOMIC DNA]</scope>
    <source>
        <strain evidence="2">DSM 2262</strain>
    </source>
</reference>
<feature type="compositionally biased region" description="Basic and acidic residues" evidence="1">
    <location>
        <begin position="11"/>
        <end position="23"/>
    </location>
</feature>
<dbReference type="Proteomes" id="UP000011682">
    <property type="component" value="Unassembled WGS sequence"/>
</dbReference>
<keyword evidence="3" id="KW-1185">Reference proteome</keyword>
<feature type="region of interest" description="Disordered" evidence="1">
    <location>
        <begin position="1"/>
        <end position="33"/>
    </location>
</feature>
<name>S9P6K7_CYSF2</name>
<accession>S9P6K7</accession>
<evidence type="ECO:0000256" key="1">
    <source>
        <dbReference type="SAM" id="MobiDB-lite"/>
    </source>
</evidence>
<evidence type="ECO:0000313" key="2">
    <source>
        <dbReference type="EMBL" id="EPX60070.1"/>
    </source>
</evidence>
<comment type="caution">
    <text evidence="2">The sequence shown here is derived from an EMBL/GenBank/DDBJ whole genome shotgun (WGS) entry which is preliminary data.</text>
</comment>
<protein>
    <submittedName>
        <fullName evidence="2">Beta-galactosidase</fullName>
    </submittedName>
</protein>
<evidence type="ECO:0000313" key="3">
    <source>
        <dbReference type="Proteomes" id="UP000011682"/>
    </source>
</evidence>
<dbReference type="AlphaFoldDB" id="S9P6K7"/>
<gene>
    <name evidence="2" type="ORF">D187_002156</name>
</gene>